<dbReference type="GeneID" id="301107090"/>
<evidence type="ECO:0000313" key="1">
    <source>
        <dbReference type="EMBL" id="NUY06134.1"/>
    </source>
</evidence>
<protein>
    <submittedName>
        <fullName evidence="1">Uncharacterized protein</fullName>
    </submittedName>
</protein>
<evidence type="ECO:0000313" key="2">
    <source>
        <dbReference type="Proteomes" id="UP000594380"/>
    </source>
</evidence>
<dbReference type="RefSeq" id="WP_176112655.1">
    <property type="nucleotide sequence ID" value="NZ_JAALDK010000004.1"/>
</dbReference>
<dbReference type="AlphaFoldDB" id="A0A7Y6K960"/>
<name>A0A7Y6K960_9BURK</name>
<dbReference type="Proteomes" id="UP000594380">
    <property type="component" value="Unassembled WGS sequence"/>
</dbReference>
<reference evidence="1 2" key="1">
    <citation type="submission" date="2020-02" db="EMBL/GenBank/DDBJ databases">
        <title>Paraburkholderia simonii sp. nov. and Paraburkholderia youngii sp. nov. Brazilian and Mexican Mimosa-associated rhizobia.</title>
        <authorList>
            <person name="Mavima L."/>
            <person name="Beukes C.W."/>
            <person name="Chan W.Y."/>
            <person name="Palmer M."/>
            <person name="De Meyer S.E."/>
            <person name="James E.K."/>
            <person name="Venter S.N."/>
            <person name="Steenkamp E.T."/>
        </authorList>
    </citation>
    <scope>NUCLEOTIDE SEQUENCE [LARGE SCALE GENOMIC DNA]</scope>
    <source>
        <strain evidence="1 2">JPY169</strain>
    </source>
</reference>
<accession>A0A7Y6K960</accession>
<sequence length="166" mass="18579">MEAPLGIPRVLGVGSFISGVGGMKHWRVPWFGMRTISHASHQLESPTGHRTIFANNRSLSHAHHRRHLRRFTLALQIDLVHMVSRTLDPCRYVSRNRCLQPERLPSAGTMAALSVDHTDTQAKAMYKARSIALLHVFLVGSLFLKPAFGQERLYTNADGSKTDSLE</sequence>
<dbReference type="EMBL" id="JAALDK010000004">
    <property type="protein sequence ID" value="NUY06134.1"/>
    <property type="molecule type" value="Genomic_DNA"/>
</dbReference>
<proteinExistence type="predicted"/>
<comment type="caution">
    <text evidence="1">The sequence shown here is derived from an EMBL/GenBank/DDBJ whole genome shotgun (WGS) entry which is preliminary data.</text>
</comment>
<gene>
    <name evidence="1" type="ORF">G5S42_43170</name>
</gene>
<organism evidence="1 2">
    <name type="scientific">Paraburkholderia youngii</name>
    <dbReference type="NCBI Taxonomy" id="2782701"/>
    <lineage>
        <taxon>Bacteria</taxon>
        <taxon>Pseudomonadati</taxon>
        <taxon>Pseudomonadota</taxon>
        <taxon>Betaproteobacteria</taxon>
        <taxon>Burkholderiales</taxon>
        <taxon>Burkholderiaceae</taxon>
        <taxon>Paraburkholderia</taxon>
    </lineage>
</organism>